<keyword evidence="2" id="KW-0813">Transport</keyword>
<comment type="subcellular location">
    <subcellularLocation>
        <location evidence="1">Cell membrane</location>
        <topology evidence="1">Multi-pass membrane protein</topology>
    </subcellularLocation>
</comment>
<dbReference type="Pfam" id="PF00664">
    <property type="entry name" value="ABC_membrane"/>
    <property type="match status" value="1"/>
</dbReference>
<sequence>MSRATLRQIVRYSRPYHRPLAGFVLLSIAASLLTVAGPLLAGRVVDAIVDRSPPRTAIMLAVGIGAAAVLDAVVTLFAAKLSVRIANGLIFDLRTAAFARVQQMPVAFFGRIRAGGLVSRLDNDVYDAQHAFSTTLPEAVTNLVTLAITVAVMMTLSWPITLLTVLLFPMFLFPARRIGDRLARIYRSVAQANAAMGARMTERCTAPGATLVKLFTGPEAESAEFASRAAQVRDLGVRTAMLRTAFVTSLTLVSALAIALVYGVGGWFAAQGDVAAGTVVSLSLLLTRLYPPLTGLAGARVDLVSALVAFERIFALLDLEPSITESSAAASVPDGAVSVELDTVGFAYPPAESVVPAALSDITAIDTRGGADVLHGVSLRVDPGEMIALVGSSGSGKSTIAHLIARLHDVDTGAVRLSGIDVRNLSARSIRETVGLVSQHCHLFHDTIRANLLLARPDATEPDLWNAVARARLRDLIAALPDGLDTMVGDGGHQLSGGERQRLAIARVLLQRPRVVILDEATAALDTASEAAVRDALTEALTGRTALVIAHRLTTIRHAHRIVVLEAGRIIEQGTHTELLAANGRYAELCRH</sequence>
<dbReference type="GO" id="GO:0005524">
    <property type="term" value="F:ATP binding"/>
    <property type="evidence" value="ECO:0007669"/>
    <property type="project" value="UniProtKB-KW"/>
</dbReference>
<gene>
    <name evidence="13" type="ORF">CRH09_24025</name>
</gene>
<dbReference type="SMART" id="SM00382">
    <property type="entry name" value="AAA"/>
    <property type="match status" value="1"/>
</dbReference>
<dbReference type="PROSITE" id="PS50893">
    <property type="entry name" value="ABC_TRANSPORTER_2"/>
    <property type="match status" value="1"/>
</dbReference>
<name>A0A291RND4_9NOCA</name>
<dbReference type="SUPFAM" id="SSF90123">
    <property type="entry name" value="ABC transporter transmembrane region"/>
    <property type="match status" value="1"/>
</dbReference>
<feature type="transmembrane region" description="Helical" evidence="10">
    <location>
        <begin position="245"/>
        <end position="268"/>
    </location>
</feature>
<dbReference type="SUPFAM" id="SSF52540">
    <property type="entry name" value="P-loop containing nucleoside triphosphate hydrolases"/>
    <property type="match status" value="1"/>
</dbReference>
<dbReference type="InterPro" id="IPR003439">
    <property type="entry name" value="ABC_transporter-like_ATP-bd"/>
</dbReference>
<keyword evidence="3" id="KW-1003">Cell membrane</keyword>
<evidence type="ECO:0000256" key="10">
    <source>
        <dbReference type="SAM" id="Phobius"/>
    </source>
</evidence>
<dbReference type="GO" id="GO:0015421">
    <property type="term" value="F:ABC-type oligopeptide transporter activity"/>
    <property type="evidence" value="ECO:0007669"/>
    <property type="project" value="TreeGrafter"/>
</dbReference>
<evidence type="ECO:0000313" key="13">
    <source>
        <dbReference type="EMBL" id="ATL68800.1"/>
    </source>
</evidence>
<dbReference type="RefSeq" id="WP_098695862.1">
    <property type="nucleotide sequence ID" value="NZ_CP023778.1"/>
</dbReference>
<dbReference type="PANTHER" id="PTHR43394">
    <property type="entry name" value="ATP-DEPENDENT PERMEASE MDL1, MITOCHONDRIAL"/>
    <property type="match status" value="1"/>
</dbReference>
<evidence type="ECO:0000256" key="1">
    <source>
        <dbReference type="ARBA" id="ARBA00004651"/>
    </source>
</evidence>
<dbReference type="EMBL" id="CP023778">
    <property type="protein sequence ID" value="ATL68800.1"/>
    <property type="molecule type" value="Genomic_DNA"/>
</dbReference>
<dbReference type="InterPro" id="IPR039421">
    <property type="entry name" value="Type_1_exporter"/>
</dbReference>
<dbReference type="Proteomes" id="UP000221961">
    <property type="component" value="Chromosome"/>
</dbReference>
<evidence type="ECO:0000256" key="2">
    <source>
        <dbReference type="ARBA" id="ARBA00022448"/>
    </source>
</evidence>
<feature type="transmembrane region" description="Helical" evidence="10">
    <location>
        <begin position="20"/>
        <end position="45"/>
    </location>
</feature>
<evidence type="ECO:0000256" key="8">
    <source>
        <dbReference type="ARBA" id="ARBA00023136"/>
    </source>
</evidence>
<evidence type="ECO:0000259" key="12">
    <source>
        <dbReference type="PROSITE" id="PS50929"/>
    </source>
</evidence>
<protein>
    <submittedName>
        <fullName evidence="13">ABC transporter</fullName>
    </submittedName>
</protein>
<feature type="transmembrane region" description="Helical" evidence="10">
    <location>
        <begin position="143"/>
        <end position="173"/>
    </location>
</feature>
<dbReference type="AlphaFoldDB" id="A0A291RND4"/>
<dbReference type="InterPro" id="IPR003593">
    <property type="entry name" value="AAA+_ATPase"/>
</dbReference>
<keyword evidence="5" id="KW-0547">Nucleotide-binding</keyword>
<evidence type="ECO:0000256" key="6">
    <source>
        <dbReference type="ARBA" id="ARBA00022840"/>
    </source>
</evidence>
<dbReference type="InterPro" id="IPR036640">
    <property type="entry name" value="ABC1_TM_sf"/>
</dbReference>
<feature type="transmembrane region" description="Helical" evidence="10">
    <location>
        <begin position="57"/>
        <end position="79"/>
    </location>
</feature>
<dbReference type="PANTHER" id="PTHR43394:SF1">
    <property type="entry name" value="ATP-BINDING CASSETTE SUB-FAMILY B MEMBER 10, MITOCHONDRIAL"/>
    <property type="match status" value="1"/>
</dbReference>
<organism evidence="13 14">
    <name type="scientific">Nocardia terpenica</name>
    <dbReference type="NCBI Taxonomy" id="455432"/>
    <lineage>
        <taxon>Bacteria</taxon>
        <taxon>Bacillati</taxon>
        <taxon>Actinomycetota</taxon>
        <taxon>Actinomycetes</taxon>
        <taxon>Mycobacteriales</taxon>
        <taxon>Nocardiaceae</taxon>
        <taxon>Nocardia</taxon>
    </lineage>
</organism>
<dbReference type="InterPro" id="IPR017871">
    <property type="entry name" value="ABC_transporter-like_CS"/>
</dbReference>
<dbReference type="Gene3D" id="1.20.1560.10">
    <property type="entry name" value="ABC transporter type 1, transmembrane domain"/>
    <property type="match status" value="1"/>
</dbReference>
<dbReference type="CDD" id="cd18550">
    <property type="entry name" value="ABC_6TM_exporter_like"/>
    <property type="match status" value="1"/>
</dbReference>
<dbReference type="KEGG" id="ntp:CRH09_24025"/>
<keyword evidence="6" id="KW-0067">ATP-binding</keyword>
<evidence type="ECO:0000256" key="9">
    <source>
        <dbReference type="ARBA" id="ARBA00061644"/>
    </source>
</evidence>
<proteinExistence type="inferred from homology"/>
<keyword evidence="4 10" id="KW-0812">Transmembrane</keyword>
<dbReference type="Gene3D" id="3.40.50.300">
    <property type="entry name" value="P-loop containing nucleotide triphosphate hydrolases"/>
    <property type="match status" value="1"/>
</dbReference>
<evidence type="ECO:0000256" key="7">
    <source>
        <dbReference type="ARBA" id="ARBA00022989"/>
    </source>
</evidence>
<dbReference type="Pfam" id="PF00005">
    <property type="entry name" value="ABC_tran"/>
    <property type="match status" value="1"/>
</dbReference>
<evidence type="ECO:0000256" key="3">
    <source>
        <dbReference type="ARBA" id="ARBA00022475"/>
    </source>
</evidence>
<evidence type="ECO:0000256" key="4">
    <source>
        <dbReference type="ARBA" id="ARBA00022692"/>
    </source>
</evidence>
<accession>A0A291RND4</accession>
<keyword evidence="7 10" id="KW-1133">Transmembrane helix</keyword>
<feature type="domain" description="ABC transporter" evidence="11">
    <location>
        <begin position="357"/>
        <end position="592"/>
    </location>
</feature>
<comment type="similarity">
    <text evidence="9">Belongs to the ABC transporter superfamily. Lipid exporter (TC 3.A.1.106) family.</text>
</comment>
<keyword evidence="8 10" id="KW-0472">Membrane</keyword>
<dbReference type="GeneID" id="88360416"/>
<dbReference type="InterPro" id="IPR027417">
    <property type="entry name" value="P-loop_NTPase"/>
</dbReference>
<dbReference type="FunFam" id="3.40.50.300:FF:000299">
    <property type="entry name" value="ABC transporter ATP-binding protein/permease"/>
    <property type="match status" value="1"/>
</dbReference>
<dbReference type="PROSITE" id="PS00211">
    <property type="entry name" value="ABC_TRANSPORTER_1"/>
    <property type="match status" value="1"/>
</dbReference>
<dbReference type="PROSITE" id="PS50929">
    <property type="entry name" value="ABC_TM1F"/>
    <property type="match status" value="1"/>
</dbReference>
<evidence type="ECO:0000259" key="11">
    <source>
        <dbReference type="PROSITE" id="PS50893"/>
    </source>
</evidence>
<dbReference type="InterPro" id="IPR011527">
    <property type="entry name" value="ABC1_TM_dom"/>
</dbReference>
<dbReference type="GO" id="GO:0016887">
    <property type="term" value="F:ATP hydrolysis activity"/>
    <property type="evidence" value="ECO:0007669"/>
    <property type="project" value="InterPro"/>
</dbReference>
<dbReference type="GO" id="GO:0005886">
    <property type="term" value="C:plasma membrane"/>
    <property type="evidence" value="ECO:0007669"/>
    <property type="project" value="UniProtKB-SubCell"/>
</dbReference>
<reference evidence="13 14" key="1">
    <citation type="submission" date="2017-10" db="EMBL/GenBank/DDBJ databases">
        <title>Comparative genomics between pathogenic Norcardia.</title>
        <authorList>
            <person name="Zeng L."/>
        </authorList>
    </citation>
    <scope>NUCLEOTIDE SEQUENCE [LARGE SCALE GENOMIC DNA]</scope>
    <source>
        <strain evidence="13 14">NC_YFY_NT001</strain>
    </source>
</reference>
<evidence type="ECO:0000256" key="5">
    <source>
        <dbReference type="ARBA" id="ARBA00022741"/>
    </source>
</evidence>
<evidence type="ECO:0000313" key="14">
    <source>
        <dbReference type="Proteomes" id="UP000221961"/>
    </source>
</evidence>
<feature type="domain" description="ABC transmembrane type-1" evidence="12">
    <location>
        <begin position="24"/>
        <end position="305"/>
    </location>
</feature>